<evidence type="ECO:0000256" key="2">
    <source>
        <dbReference type="ARBA" id="ARBA00023157"/>
    </source>
</evidence>
<feature type="domain" description="Ricin B lectin" evidence="4">
    <location>
        <begin position="28"/>
        <end position="163"/>
    </location>
</feature>
<keyword evidence="6" id="KW-1185">Reference proteome</keyword>
<dbReference type="PANTHER" id="PTHR11675">
    <property type="entry name" value="N-ACETYLGALACTOSAMINYLTRANSFERASE"/>
    <property type="match status" value="1"/>
</dbReference>
<name>A0ABR3EK77_9AGAR</name>
<proteinExistence type="predicted"/>
<dbReference type="SUPFAM" id="SSF50370">
    <property type="entry name" value="Ricin B-like lectins"/>
    <property type="match status" value="2"/>
</dbReference>
<dbReference type="Pfam" id="PF00652">
    <property type="entry name" value="Ricin_B_lectin"/>
    <property type="match status" value="2"/>
</dbReference>
<dbReference type="Gene3D" id="2.80.10.50">
    <property type="match status" value="2"/>
</dbReference>
<sequence>MHTPCSLSLLALSLATVAQAALQIQSLNPGFDRAGKQACISASRNADGAPVVIHDCNTEDVAKHSWDVSLFTKFNTGPQQIKVFGNKCLDVKDGRNADGTKLQIWSCVPGSTNQMWVSMTDFTFQWAGTNKCIDLSNGDLRDDAQLQIWTCNSGNVNQRWQGNKVPNKESGAVKLVGGKGDASKPSLCLTAESNTDGAAVSLSVCDKLADSFPRGNQTWTIANRPLSGPIKTFDGKKCLDVRDGRNANGNRLQVWTCVEGSANQQWKVDSPNSISWAGRNKCVDVTDGKMVAKTPLQIWDCVRGSDNQAWFVAQA</sequence>
<keyword evidence="3" id="KW-0732">Signal</keyword>
<dbReference type="EMBL" id="JBAHYK010003688">
    <property type="protein sequence ID" value="KAL0563294.1"/>
    <property type="molecule type" value="Genomic_DNA"/>
</dbReference>
<gene>
    <name evidence="5" type="ORF">V5O48_018776</name>
</gene>
<evidence type="ECO:0000313" key="5">
    <source>
        <dbReference type="EMBL" id="KAL0563294.1"/>
    </source>
</evidence>
<protein>
    <recommendedName>
        <fullName evidence="4">Ricin B lectin domain-containing protein</fullName>
    </recommendedName>
</protein>
<organism evidence="5 6">
    <name type="scientific">Marasmius crinis-equi</name>
    <dbReference type="NCBI Taxonomy" id="585013"/>
    <lineage>
        <taxon>Eukaryota</taxon>
        <taxon>Fungi</taxon>
        <taxon>Dikarya</taxon>
        <taxon>Basidiomycota</taxon>
        <taxon>Agaricomycotina</taxon>
        <taxon>Agaricomycetes</taxon>
        <taxon>Agaricomycetidae</taxon>
        <taxon>Agaricales</taxon>
        <taxon>Marasmiineae</taxon>
        <taxon>Marasmiaceae</taxon>
        <taxon>Marasmius</taxon>
    </lineage>
</organism>
<feature type="signal peptide" evidence="3">
    <location>
        <begin position="1"/>
        <end position="20"/>
    </location>
</feature>
<dbReference type="InterPro" id="IPR035992">
    <property type="entry name" value="Ricin_B-like_lectins"/>
</dbReference>
<accession>A0ABR3EK77</accession>
<dbReference type="Proteomes" id="UP001465976">
    <property type="component" value="Unassembled WGS sequence"/>
</dbReference>
<dbReference type="InterPro" id="IPR000772">
    <property type="entry name" value="Ricin_B_lectin"/>
</dbReference>
<dbReference type="SMART" id="SM00458">
    <property type="entry name" value="RICIN"/>
    <property type="match status" value="2"/>
</dbReference>
<evidence type="ECO:0000313" key="6">
    <source>
        <dbReference type="Proteomes" id="UP001465976"/>
    </source>
</evidence>
<evidence type="ECO:0000256" key="1">
    <source>
        <dbReference type="ARBA" id="ARBA00022734"/>
    </source>
</evidence>
<feature type="chain" id="PRO_5046894441" description="Ricin B lectin domain-containing protein" evidence="3">
    <location>
        <begin position="21"/>
        <end position="315"/>
    </location>
</feature>
<feature type="domain" description="Ricin B lectin" evidence="4">
    <location>
        <begin position="170"/>
        <end position="313"/>
    </location>
</feature>
<dbReference type="CDD" id="cd00161">
    <property type="entry name" value="beta-trefoil_Ricin-like"/>
    <property type="match status" value="1"/>
</dbReference>
<comment type="caution">
    <text evidence="5">The sequence shown here is derived from an EMBL/GenBank/DDBJ whole genome shotgun (WGS) entry which is preliminary data.</text>
</comment>
<reference evidence="5 6" key="1">
    <citation type="submission" date="2024-02" db="EMBL/GenBank/DDBJ databases">
        <title>A draft genome for the cacao thread blight pathogen Marasmius crinis-equi.</title>
        <authorList>
            <person name="Cohen S.P."/>
            <person name="Baruah I.K."/>
            <person name="Amoako-Attah I."/>
            <person name="Bukari Y."/>
            <person name="Meinhardt L.W."/>
            <person name="Bailey B.A."/>
        </authorList>
    </citation>
    <scope>NUCLEOTIDE SEQUENCE [LARGE SCALE GENOMIC DNA]</scope>
    <source>
        <strain evidence="5 6">GH-76</strain>
    </source>
</reference>
<evidence type="ECO:0000256" key="3">
    <source>
        <dbReference type="SAM" id="SignalP"/>
    </source>
</evidence>
<keyword evidence="2" id="KW-1015">Disulfide bond</keyword>
<evidence type="ECO:0000259" key="4">
    <source>
        <dbReference type="SMART" id="SM00458"/>
    </source>
</evidence>
<keyword evidence="1" id="KW-0430">Lectin</keyword>
<dbReference type="PROSITE" id="PS50231">
    <property type="entry name" value="RICIN_B_LECTIN"/>
    <property type="match status" value="3"/>
</dbReference>